<comment type="caution">
    <text evidence="1">The sequence shown here is derived from an EMBL/GenBank/DDBJ whole genome shotgun (WGS) entry which is preliminary data.</text>
</comment>
<accession>A0A940PD21</accession>
<evidence type="ECO:0008006" key="3">
    <source>
        <dbReference type="Google" id="ProtNLM"/>
    </source>
</evidence>
<evidence type="ECO:0000313" key="1">
    <source>
        <dbReference type="EMBL" id="MBP1042332.1"/>
    </source>
</evidence>
<organism evidence="1 2">
    <name type="scientific">Vagococcus allomyrinae</name>
    <dbReference type="NCBI Taxonomy" id="2794353"/>
    <lineage>
        <taxon>Bacteria</taxon>
        <taxon>Bacillati</taxon>
        <taxon>Bacillota</taxon>
        <taxon>Bacilli</taxon>
        <taxon>Lactobacillales</taxon>
        <taxon>Enterococcaceae</taxon>
        <taxon>Vagococcus</taxon>
    </lineage>
</organism>
<sequence length="218" mass="24264">MATQKKKKRRKLTRYLLGSLVFLSLLVIVNGLLGSTWALNRNTESKPNDFSVGDVKATLVEEFTSPTKTEVDQAYTKKVTVKNTGEAPIFIRVLVVPQILSKKDVTGNQLLLPATIGTEVQLDLNTTDWVDGEDGYYYYLKPVDTGKESAQLFSSVTLSNLVDESAYDGAKLTIDVKVESINVTKWAYQDAWWNGDAIKWSTGVLKTIDDSLKVYVTN</sequence>
<dbReference type="AlphaFoldDB" id="A0A940PD21"/>
<dbReference type="EMBL" id="JAEEGA010000010">
    <property type="protein sequence ID" value="MBP1042332.1"/>
    <property type="molecule type" value="Genomic_DNA"/>
</dbReference>
<name>A0A940PD21_9ENTE</name>
<protein>
    <recommendedName>
        <fullName evidence="3">Alternate signal-mediated exported protein</fullName>
    </recommendedName>
</protein>
<evidence type="ECO:0000313" key="2">
    <source>
        <dbReference type="Proteomes" id="UP000674938"/>
    </source>
</evidence>
<reference evidence="1" key="1">
    <citation type="submission" date="2020-12" db="EMBL/GenBank/DDBJ databases">
        <title>Vagococcus allomyrinae sp. nov. and Enterococcus lavae sp. nov., isolated from the larvae of Allomyrina dichotoma.</title>
        <authorList>
            <person name="Lee S.D."/>
        </authorList>
    </citation>
    <scope>NUCLEOTIDE SEQUENCE</scope>
    <source>
        <strain evidence="1">BWB3-3</strain>
    </source>
</reference>
<gene>
    <name evidence="1" type="ORF">I6N95_15030</name>
</gene>
<proteinExistence type="predicted"/>
<dbReference type="RefSeq" id="WP_209529424.1">
    <property type="nucleotide sequence ID" value="NZ_JAEEGA010000010.1"/>
</dbReference>
<keyword evidence="2" id="KW-1185">Reference proteome</keyword>
<dbReference type="Proteomes" id="UP000674938">
    <property type="component" value="Unassembled WGS sequence"/>
</dbReference>